<dbReference type="GO" id="GO:0005783">
    <property type="term" value="C:endoplasmic reticulum"/>
    <property type="evidence" value="ECO:0007669"/>
    <property type="project" value="TreeGrafter"/>
</dbReference>
<dbReference type="SUPFAM" id="SSF48452">
    <property type="entry name" value="TPR-like"/>
    <property type="match status" value="1"/>
</dbReference>
<feature type="transmembrane region" description="Helical" evidence="5">
    <location>
        <begin position="193"/>
        <end position="214"/>
    </location>
</feature>
<dbReference type="PANTHER" id="PTHR44227:SF3">
    <property type="entry name" value="PROTEIN O-MANNOSYL-TRANSFERASE TMTC4"/>
    <property type="match status" value="1"/>
</dbReference>
<feature type="transmembrane region" description="Helical" evidence="5">
    <location>
        <begin position="103"/>
        <end position="123"/>
    </location>
</feature>
<evidence type="ECO:0000256" key="3">
    <source>
        <dbReference type="ARBA" id="ARBA00023136"/>
    </source>
</evidence>
<gene>
    <name evidence="7" type="primary">TMTC4</name>
    <name evidence="7" type="ORF">FOL47_010282</name>
</gene>
<evidence type="ECO:0000313" key="7">
    <source>
        <dbReference type="EMBL" id="KAF4653818.1"/>
    </source>
</evidence>
<feature type="transmembrane region" description="Helical" evidence="5">
    <location>
        <begin position="390"/>
        <end position="408"/>
    </location>
</feature>
<organism evidence="7 8">
    <name type="scientific">Perkinsus chesapeaki</name>
    <name type="common">Clam parasite</name>
    <name type="synonym">Perkinsus andrewsi</name>
    <dbReference type="NCBI Taxonomy" id="330153"/>
    <lineage>
        <taxon>Eukaryota</taxon>
        <taxon>Sar</taxon>
        <taxon>Alveolata</taxon>
        <taxon>Perkinsozoa</taxon>
        <taxon>Perkinsea</taxon>
        <taxon>Perkinsida</taxon>
        <taxon>Perkinsidae</taxon>
        <taxon>Perkinsus</taxon>
    </lineage>
</organism>
<keyword evidence="8" id="KW-1185">Reference proteome</keyword>
<accession>A0A7J6L2X8</accession>
<sequence length="679" mass="75560">MTGDITTEQQKTTTAALYNHDWEKFDSSHHNVTESDPSGPQEFSLVTPGQSPHDSDDDDKVTISPSPSTSTGCLTDTGNIMDDYGQHEKQINEQTTQGRGGGIWIACLMSLLASLPACMCIFYREWFIDEIPAILKNGIANGDRPWTEVFDHDFWGNNLFGDPRATHKSFRPITTLLYRLTLSLLTPPYPTAFSLRLLGCIIHSLSTLCVTILAHRVVGLVSFWSGIGGVLFALHPVHVENIVYIVGQADSLACLLGCSSLLTVTYSLPLASLLAMLSAFSKETGFTVPVLMILILLLSKDSRKYRKSAYVFLLTMVLLVFRWCLVGGSPVNFAYVDVPYLYLTDANARGLSYLHLHFVYAKLLLLPWNQSWDYSFDAIPAVHSSADFRLLGPLCTYCLLATCLAVFLRQQCRVGLTGLSIMILTFFPASNVAIVVGTVVGERLLYLPSVGAMILIVRAGSRSRPLGFFVLMLLLMLYSYLFIERMKLWERRASLYEADAITWRRSCKTLHQYATVLHASGKLDEALKMYEASLSIFDDNAVTDYSIAQIHLQRGELWQAHTRMVKISNGHGIGFDDTSRFAFLVDAGYTLAALGDCGSGQPLLEEGLSIVRQVPHALNSLAICLVWQDNHFDEGVRILMEAIQYDMTHPVLWSNAAALSIWQGDWGEMLRRLSPVDCM</sequence>
<dbReference type="Gene3D" id="1.25.40.10">
    <property type="entry name" value="Tetratricopeptide repeat domain"/>
    <property type="match status" value="1"/>
</dbReference>
<name>A0A7J6L2X8_PERCH</name>
<comment type="caution">
    <text evidence="7">The sequence shown here is derived from an EMBL/GenBank/DDBJ whole genome shotgun (WGS) entry which is preliminary data.</text>
</comment>
<feature type="compositionally biased region" description="Polar residues" evidence="4">
    <location>
        <begin position="63"/>
        <end position="76"/>
    </location>
</feature>
<keyword evidence="2" id="KW-0802">TPR repeat</keyword>
<dbReference type="Pfam" id="PF08409">
    <property type="entry name" value="TMTC_DUF1736"/>
    <property type="match status" value="1"/>
</dbReference>
<feature type="region of interest" description="Disordered" evidence="4">
    <location>
        <begin position="25"/>
        <end position="76"/>
    </location>
</feature>
<keyword evidence="1" id="KW-0677">Repeat</keyword>
<feature type="domain" description="DUF1736" evidence="6">
    <location>
        <begin position="330"/>
        <end position="400"/>
    </location>
</feature>
<keyword evidence="3 5" id="KW-0472">Membrane</keyword>
<dbReference type="GO" id="GO:0035269">
    <property type="term" value="P:protein O-linked glycosylation via mannose"/>
    <property type="evidence" value="ECO:0007669"/>
    <property type="project" value="TreeGrafter"/>
</dbReference>
<dbReference type="InterPro" id="IPR052346">
    <property type="entry name" value="O-mannosyl-transferase_TMTC"/>
</dbReference>
<feature type="transmembrane region" description="Helical" evidence="5">
    <location>
        <begin position="310"/>
        <end position="331"/>
    </location>
</feature>
<feature type="transmembrane region" description="Helical" evidence="5">
    <location>
        <begin position="220"/>
        <end position="237"/>
    </location>
</feature>
<dbReference type="OrthoDB" id="19588at2759"/>
<dbReference type="GO" id="GO:0000030">
    <property type="term" value="F:mannosyltransferase activity"/>
    <property type="evidence" value="ECO:0007669"/>
    <property type="project" value="TreeGrafter"/>
</dbReference>
<evidence type="ECO:0000256" key="4">
    <source>
        <dbReference type="SAM" id="MobiDB-lite"/>
    </source>
</evidence>
<protein>
    <submittedName>
        <fullName evidence="7">Protein O-mannosyl-transferase tmtc4</fullName>
    </submittedName>
</protein>
<evidence type="ECO:0000259" key="6">
    <source>
        <dbReference type="Pfam" id="PF08409"/>
    </source>
</evidence>
<keyword evidence="5" id="KW-1133">Transmembrane helix</keyword>
<dbReference type="PANTHER" id="PTHR44227">
    <property type="match status" value="1"/>
</dbReference>
<evidence type="ECO:0000256" key="2">
    <source>
        <dbReference type="ARBA" id="ARBA00022803"/>
    </source>
</evidence>
<feature type="transmembrane region" description="Helical" evidence="5">
    <location>
        <begin position="274"/>
        <end position="298"/>
    </location>
</feature>
<dbReference type="AlphaFoldDB" id="A0A7J6L2X8"/>
<keyword evidence="5" id="KW-0812">Transmembrane</keyword>
<proteinExistence type="predicted"/>
<keyword evidence="7" id="KW-0808">Transferase</keyword>
<feature type="transmembrane region" description="Helical" evidence="5">
    <location>
        <begin position="414"/>
        <end position="437"/>
    </location>
</feature>
<dbReference type="InterPro" id="IPR011990">
    <property type="entry name" value="TPR-like_helical_dom_sf"/>
</dbReference>
<evidence type="ECO:0000256" key="5">
    <source>
        <dbReference type="SAM" id="Phobius"/>
    </source>
</evidence>
<reference evidence="7 8" key="1">
    <citation type="submission" date="2020-04" db="EMBL/GenBank/DDBJ databases">
        <title>Perkinsus chesapeaki whole genome sequence.</title>
        <authorList>
            <person name="Bogema D.R."/>
        </authorList>
    </citation>
    <scope>NUCLEOTIDE SEQUENCE [LARGE SCALE GENOMIC DNA]</scope>
    <source>
        <strain evidence="7">ATCC PRA-425</strain>
    </source>
</reference>
<evidence type="ECO:0000313" key="8">
    <source>
        <dbReference type="Proteomes" id="UP000591131"/>
    </source>
</evidence>
<dbReference type="Proteomes" id="UP000591131">
    <property type="component" value="Unassembled WGS sequence"/>
</dbReference>
<dbReference type="InterPro" id="IPR013618">
    <property type="entry name" value="TMTC_DUF1736"/>
</dbReference>
<dbReference type="GO" id="GO:0030968">
    <property type="term" value="P:endoplasmic reticulum unfolded protein response"/>
    <property type="evidence" value="ECO:0007669"/>
    <property type="project" value="TreeGrafter"/>
</dbReference>
<evidence type="ECO:0000256" key="1">
    <source>
        <dbReference type="ARBA" id="ARBA00022737"/>
    </source>
</evidence>
<feature type="transmembrane region" description="Helical" evidence="5">
    <location>
        <begin position="466"/>
        <end position="483"/>
    </location>
</feature>
<dbReference type="EMBL" id="JAAPAO010000785">
    <property type="protein sequence ID" value="KAF4653818.1"/>
    <property type="molecule type" value="Genomic_DNA"/>
</dbReference>